<dbReference type="Proteomes" id="UP000571554">
    <property type="component" value="Unassembled WGS sequence"/>
</dbReference>
<dbReference type="AlphaFoldDB" id="A0A7W9U3S1"/>
<name>A0A7W9U3S1_9BURK</name>
<reference evidence="1 2" key="1">
    <citation type="submission" date="2020-08" db="EMBL/GenBank/DDBJ databases">
        <title>Above-ground endophytic microbial communities from plants in different locations in the United States.</title>
        <authorList>
            <person name="Frank C."/>
        </authorList>
    </citation>
    <scope>NUCLEOTIDE SEQUENCE [LARGE SCALE GENOMIC DNA]</scope>
    <source>
        <strain evidence="1 2">WP4_2_2</strain>
    </source>
</reference>
<organism evidence="1 2">
    <name type="scientific">Paraburkholderia bannensis</name>
    <dbReference type="NCBI Taxonomy" id="765414"/>
    <lineage>
        <taxon>Bacteria</taxon>
        <taxon>Pseudomonadati</taxon>
        <taxon>Pseudomonadota</taxon>
        <taxon>Betaproteobacteria</taxon>
        <taxon>Burkholderiales</taxon>
        <taxon>Burkholderiaceae</taxon>
        <taxon>Paraburkholderia</taxon>
    </lineage>
</organism>
<comment type="caution">
    <text evidence="1">The sequence shown here is derived from an EMBL/GenBank/DDBJ whole genome shotgun (WGS) entry which is preliminary data.</text>
</comment>
<sequence>MFSKQSSAVLSNTLSVRAATPRGGREHVYELNGSRLRDVYVDGQWVTVSVTDPAAPRVAA</sequence>
<keyword evidence="2" id="KW-1185">Reference proteome</keyword>
<dbReference type="EMBL" id="JACHBW010000027">
    <property type="protein sequence ID" value="MBB6106517.1"/>
    <property type="molecule type" value="Genomic_DNA"/>
</dbReference>
<accession>A0A7W9U3S1</accession>
<dbReference type="RefSeq" id="WP_183733782.1">
    <property type="nucleotide sequence ID" value="NZ_JACHBW010000027.1"/>
</dbReference>
<protein>
    <submittedName>
        <fullName evidence="1">Uncharacterized protein</fullName>
    </submittedName>
</protein>
<evidence type="ECO:0000313" key="1">
    <source>
        <dbReference type="EMBL" id="MBB6106517.1"/>
    </source>
</evidence>
<proteinExistence type="predicted"/>
<gene>
    <name evidence="1" type="ORF">F4827_006392</name>
</gene>
<evidence type="ECO:0000313" key="2">
    <source>
        <dbReference type="Proteomes" id="UP000571554"/>
    </source>
</evidence>